<dbReference type="Proteomes" id="UP000034680">
    <property type="component" value="Unassembled WGS sequence"/>
</dbReference>
<keyword evidence="7 8" id="KW-0349">Heme</keyword>
<dbReference type="STRING" id="1214573.A0A0G2HWW4"/>
<dbReference type="GO" id="GO:0005506">
    <property type="term" value="F:iron ion binding"/>
    <property type="evidence" value="ECO:0007669"/>
    <property type="project" value="InterPro"/>
</dbReference>
<dbReference type="InterPro" id="IPR002403">
    <property type="entry name" value="Cyt_P450_E_grp-IV"/>
</dbReference>
<evidence type="ECO:0000256" key="1">
    <source>
        <dbReference type="ARBA" id="ARBA00001971"/>
    </source>
</evidence>
<comment type="cofactor">
    <cofactor evidence="1 7">
        <name>heme</name>
        <dbReference type="ChEBI" id="CHEBI:30413"/>
    </cofactor>
</comment>
<dbReference type="Pfam" id="PF00067">
    <property type="entry name" value="p450"/>
    <property type="match status" value="1"/>
</dbReference>
<keyword evidence="5 7" id="KW-0408">Iron</keyword>
<dbReference type="InterPro" id="IPR001128">
    <property type="entry name" value="Cyt_P450"/>
</dbReference>
<evidence type="ECO:0000256" key="2">
    <source>
        <dbReference type="ARBA" id="ARBA00010617"/>
    </source>
</evidence>
<keyword evidence="10" id="KW-1185">Reference proteome</keyword>
<dbReference type="GO" id="GO:0020037">
    <property type="term" value="F:heme binding"/>
    <property type="evidence" value="ECO:0007669"/>
    <property type="project" value="InterPro"/>
</dbReference>
<keyword evidence="3 7" id="KW-0479">Metal-binding</keyword>
<accession>A0A0G2HWW4</accession>
<keyword evidence="6 8" id="KW-0503">Monooxygenase</keyword>
<evidence type="ECO:0000313" key="10">
    <source>
        <dbReference type="Proteomes" id="UP000034680"/>
    </source>
</evidence>
<sequence length="456" mass="51807">MDIFLNYRNYLGSFDALWVSAGYRKFKDTPYRVTTADGDHLMIPNALFDDFYRVLDKDPDAADLAQRVTLEVKHTGLDVLPLLKQTLHNDMPRNLTRIHPILVGAVSGAVKTELLPAGRRMIAIVSGTVFMGADLARRDEWLDAAANYTGTGFYALFLIKMWPKPLRNIASLFNLKLRSLRSQRRKALDFLVPIIQQRRGLMTRGEKVPDDMLRWMLAKGEEIPDSLVDEKVAGQLLQLTLVAIHTTSLTSTFLFYDLLLHGGTVIEDIRSEIKAVLKEHDGFMSPQALAQMRLLDSAIKESQRMHPLGLTKYTRYVQQPFKISTGQTIPAGSVVEVPFIATLRDPELYTDPEKFNPYRFQKIRSGEVADPMKYKVKDQHAFVAATRENLSWGWGRHACPGRFFAAHEIKLIAAQILLNYDLRLPEGMTAEKAQDYFTPKEVFVKHRIDTAVHTFS</sequence>
<dbReference type="InterPro" id="IPR036396">
    <property type="entry name" value="Cyt_P450_sf"/>
</dbReference>
<evidence type="ECO:0000256" key="5">
    <source>
        <dbReference type="ARBA" id="ARBA00023004"/>
    </source>
</evidence>
<comment type="caution">
    <text evidence="9">The sequence shown here is derived from an EMBL/GenBank/DDBJ whole genome shotgun (WGS) entry which is preliminary data.</text>
</comment>
<dbReference type="PROSITE" id="PS00086">
    <property type="entry name" value="CYTOCHROME_P450"/>
    <property type="match status" value="1"/>
</dbReference>
<evidence type="ECO:0000256" key="3">
    <source>
        <dbReference type="ARBA" id="ARBA00022723"/>
    </source>
</evidence>
<evidence type="ECO:0000256" key="8">
    <source>
        <dbReference type="RuleBase" id="RU000461"/>
    </source>
</evidence>
<dbReference type="SUPFAM" id="SSF48264">
    <property type="entry name" value="Cytochrome P450"/>
    <property type="match status" value="1"/>
</dbReference>
<evidence type="ECO:0000256" key="6">
    <source>
        <dbReference type="ARBA" id="ARBA00023033"/>
    </source>
</evidence>
<dbReference type="OrthoDB" id="1844152at2759"/>
<feature type="binding site" description="axial binding residue" evidence="7">
    <location>
        <position position="399"/>
    </location>
    <ligand>
        <name>heme</name>
        <dbReference type="ChEBI" id="CHEBI:30413"/>
    </ligand>
    <ligandPart>
        <name>Fe</name>
        <dbReference type="ChEBI" id="CHEBI:18248"/>
    </ligandPart>
</feature>
<evidence type="ECO:0000256" key="4">
    <source>
        <dbReference type="ARBA" id="ARBA00023002"/>
    </source>
</evidence>
<name>A0A0G2HWW4_9PEZI</name>
<dbReference type="Gene3D" id="1.10.630.10">
    <property type="entry name" value="Cytochrome P450"/>
    <property type="match status" value="1"/>
</dbReference>
<protein>
    <submittedName>
        <fullName evidence="9">Putative ent-kaurene oxidase</fullName>
    </submittedName>
</protein>
<dbReference type="PANTHER" id="PTHR46206">
    <property type="entry name" value="CYTOCHROME P450"/>
    <property type="match status" value="1"/>
</dbReference>
<dbReference type="GO" id="GO:0016705">
    <property type="term" value="F:oxidoreductase activity, acting on paired donors, with incorporation or reduction of molecular oxygen"/>
    <property type="evidence" value="ECO:0007669"/>
    <property type="project" value="InterPro"/>
</dbReference>
<comment type="similarity">
    <text evidence="2 8">Belongs to the cytochrome P450 family.</text>
</comment>
<reference evidence="9 10" key="2">
    <citation type="submission" date="2015-05" db="EMBL/GenBank/DDBJ databases">
        <authorList>
            <person name="Morales-Cruz A."/>
            <person name="Amrine K.C."/>
            <person name="Cantu D."/>
        </authorList>
    </citation>
    <scope>NUCLEOTIDE SEQUENCE [LARGE SCALE GENOMIC DNA]</scope>
    <source>
        <strain evidence="9">DA912</strain>
    </source>
</reference>
<gene>
    <name evidence="9" type="ORF">UCDDA912_g07579</name>
</gene>
<dbReference type="PRINTS" id="PR00465">
    <property type="entry name" value="EP450IV"/>
</dbReference>
<dbReference type="PANTHER" id="PTHR46206:SF7">
    <property type="entry name" value="P450, PUTATIVE (EUROFUNG)-RELATED"/>
    <property type="match status" value="1"/>
</dbReference>
<proteinExistence type="inferred from homology"/>
<dbReference type="AlphaFoldDB" id="A0A0G2HWW4"/>
<keyword evidence="4 8" id="KW-0560">Oxidoreductase</keyword>
<dbReference type="EMBL" id="LCUC01000311">
    <property type="protein sequence ID" value="KKY32460.1"/>
    <property type="molecule type" value="Genomic_DNA"/>
</dbReference>
<organism evidence="9 10">
    <name type="scientific">Diaporthe ampelina</name>
    <dbReference type="NCBI Taxonomy" id="1214573"/>
    <lineage>
        <taxon>Eukaryota</taxon>
        <taxon>Fungi</taxon>
        <taxon>Dikarya</taxon>
        <taxon>Ascomycota</taxon>
        <taxon>Pezizomycotina</taxon>
        <taxon>Sordariomycetes</taxon>
        <taxon>Sordariomycetidae</taxon>
        <taxon>Diaporthales</taxon>
        <taxon>Diaporthaceae</taxon>
        <taxon>Diaporthe</taxon>
    </lineage>
</organism>
<dbReference type="GO" id="GO:0004497">
    <property type="term" value="F:monooxygenase activity"/>
    <property type="evidence" value="ECO:0007669"/>
    <property type="project" value="UniProtKB-KW"/>
</dbReference>
<dbReference type="InterPro" id="IPR017972">
    <property type="entry name" value="Cyt_P450_CS"/>
</dbReference>
<evidence type="ECO:0000256" key="7">
    <source>
        <dbReference type="PIRSR" id="PIRSR602403-1"/>
    </source>
</evidence>
<dbReference type="CDD" id="cd11041">
    <property type="entry name" value="CYP503A1-like"/>
    <property type="match status" value="1"/>
</dbReference>
<reference evidence="9 10" key="1">
    <citation type="submission" date="2015-05" db="EMBL/GenBank/DDBJ databases">
        <title>Distinctive expansion of gene families associated with plant cell wall degradation and secondary metabolism in the genomes of grapevine trunk pathogens.</title>
        <authorList>
            <person name="Lawrence D.P."/>
            <person name="Travadon R."/>
            <person name="Rolshausen P.E."/>
            <person name="Baumgartner K."/>
        </authorList>
    </citation>
    <scope>NUCLEOTIDE SEQUENCE [LARGE SCALE GENOMIC DNA]</scope>
    <source>
        <strain evidence="9">DA912</strain>
    </source>
</reference>
<evidence type="ECO:0000313" key="9">
    <source>
        <dbReference type="EMBL" id="KKY32460.1"/>
    </source>
</evidence>